<reference evidence="2" key="1">
    <citation type="submission" date="2013-09" db="EMBL/GenBank/DDBJ databases">
        <title>Corchorus olitorius genome sequencing.</title>
        <authorList>
            <person name="Alam M."/>
            <person name="Haque M.S."/>
            <person name="Islam M.S."/>
            <person name="Emdad E.M."/>
            <person name="Islam M.M."/>
            <person name="Ahmed B."/>
            <person name="Halim A."/>
            <person name="Hossen Q.M.M."/>
            <person name="Hossain M.Z."/>
            <person name="Ahmed R."/>
            <person name="Khan M.M."/>
            <person name="Islam R."/>
            <person name="Rashid M.M."/>
            <person name="Khan S.A."/>
            <person name="Rahman M.S."/>
            <person name="Alam M."/>
            <person name="Yahiya A.S."/>
            <person name="Khan M.S."/>
            <person name="Azam M.S."/>
            <person name="Haque T."/>
            <person name="Lashkar M.Z.H."/>
            <person name="Akhand A.I."/>
            <person name="Morshed G."/>
            <person name="Roy S."/>
            <person name="Uddin K.S."/>
            <person name="Rabeya T."/>
            <person name="Hossain A.S."/>
            <person name="Chowdhury A."/>
            <person name="Snigdha A.R."/>
            <person name="Mortoza M.S."/>
            <person name="Matin S.A."/>
            <person name="Hoque S.M.E."/>
            <person name="Islam M.K."/>
            <person name="Roy D.K."/>
            <person name="Haider R."/>
            <person name="Moosa M.M."/>
            <person name="Elias S.M."/>
            <person name="Hasan A.M."/>
            <person name="Jahan S."/>
            <person name="Shafiuddin M."/>
            <person name="Mahmood N."/>
            <person name="Shommy N.S."/>
        </authorList>
    </citation>
    <scope>NUCLEOTIDE SEQUENCE [LARGE SCALE GENOMIC DNA]</scope>
    <source>
        <strain evidence="2">cv. O-4</strain>
    </source>
</reference>
<protein>
    <submittedName>
        <fullName evidence="1">Uncharacterized protein</fullName>
    </submittedName>
</protein>
<dbReference type="Proteomes" id="UP000187203">
    <property type="component" value="Unassembled WGS sequence"/>
</dbReference>
<comment type="caution">
    <text evidence="1">The sequence shown here is derived from an EMBL/GenBank/DDBJ whole genome shotgun (WGS) entry which is preliminary data.</text>
</comment>
<proteinExistence type="predicted"/>
<evidence type="ECO:0000313" key="2">
    <source>
        <dbReference type="Proteomes" id="UP000187203"/>
    </source>
</evidence>
<organism evidence="1 2">
    <name type="scientific">Corchorus olitorius</name>
    <dbReference type="NCBI Taxonomy" id="93759"/>
    <lineage>
        <taxon>Eukaryota</taxon>
        <taxon>Viridiplantae</taxon>
        <taxon>Streptophyta</taxon>
        <taxon>Embryophyta</taxon>
        <taxon>Tracheophyta</taxon>
        <taxon>Spermatophyta</taxon>
        <taxon>Magnoliopsida</taxon>
        <taxon>eudicotyledons</taxon>
        <taxon>Gunneridae</taxon>
        <taxon>Pentapetalae</taxon>
        <taxon>rosids</taxon>
        <taxon>malvids</taxon>
        <taxon>Malvales</taxon>
        <taxon>Malvaceae</taxon>
        <taxon>Grewioideae</taxon>
        <taxon>Apeibeae</taxon>
        <taxon>Corchorus</taxon>
    </lineage>
</organism>
<accession>A0A1R3H6K7</accession>
<name>A0A1R3H6K7_9ROSI</name>
<sequence>MSASKSSSKSITGFEYLLPAFFFDPDLLRSGHKKSAVRRRDDLVVGGMKSEIIAPPHMMD</sequence>
<evidence type="ECO:0000313" key="1">
    <source>
        <dbReference type="EMBL" id="OMO65987.1"/>
    </source>
</evidence>
<dbReference type="AlphaFoldDB" id="A0A1R3H6K7"/>
<dbReference type="EMBL" id="AWUE01020791">
    <property type="protein sequence ID" value="OMO65987.1"/>
    <property type="molecule type" value="Genomic_DNA"/>
</dbReference>
<keyword evidence="2" id="KW-1185">Reference proteome</keyword>
<gene>
    <name evidence="1" type="ORF">COLO4_30850</name>
</gene>